<keyword evidence="2" id="KW-1133">Transmembrane helix</keyword>
<dbReference type="SUPFAM" id="SSF55073">
    <property type="entry name" value="Nucleotide cyclase"/>
    <property type="match status" value="1"/>
</dbReference>
<keyword evidence="1" id="KW-0175">Coiled coil</keyword>
<dbReference type="Gene3D" id="3.20.20.450">
    <property type="entry name" value="EAL domain"/>
    <property type="match status" value="1"/>
</dbReference>
<dbReference type="Gene3D" id="3.30.70.270">
    <property type="match status" value="1"/>
</dbReference>
<evidence type="ECO:0000313" key="6">
    <source>
        <dbReference type="Proteomes" id="UP000298347"/>
    </source>
</evidence>
<dbReference type="InterPro" id="IPR029787">
    <property type="entry name" value="Nucleotide_cyclase"/>
</dbReference>
<dbReference type="CDD" id="cd01948">
    <property type="entry name" value="EAL"/>
    <property type="match status" value="1"/>
</dbReference>
<reference evidence="5 6" key="1">
    <citation type="journal article" date="2015" name="Int. J. Syst. Evol. Microbiol.">
        <title>Sporolactobacillus shoreae sp. nov. and Sporolactobacillus spathodeae sp. nov., two spore-forming lactic acid bacteria isolated from tree barks in Thailand.</title>
        <authorList>
            <person name="Thamacharoensuk T."/>
            <person name="Kitahara M."/>
            <person name="Ohkuma M."/>
            <person name="Thongchul N."/>
            <person name="Tanasupawat S."/>
        </authorList>
    </citation>
    <scope>NUCLEOTIDE SEQUENCE [LARGE SCALE GENOMIC DNA]</scope>
    <source>
        <strain evidence="5 6">BK92</strain>
    </source>
</reference>
<dbReference type="SUPFAM" id="SSF141868">
    <property type="entry name" value="EAL domain-like"/>
    <property type="match status" value="1"/>
</dbReference>
<dbReference type="PROSITE" id="PS50883">
    <property type="entry name" value="EAL"/>
    <property type="match status" value="1"/>
</dbReference>
<dbReference type="InterPro" id="IPR001633">
    <property type="entry name" value="EAL_dom"/>
</dbReference>
<accession>A0A4Z0GPK7</accession>
<evidence type="ECO:0000256" key="2">
    <source>
        <dbReference type="SAM" id="Phobius"/>
    </source>
</evidence>
<evidence type="ECO:0000259" key="4">
    <source>
        <dbReference type="PROSITE" id="PS50887"/>
    </source>
</evidence>
<dbReference type="CDD" id="cd01949">
    <property type="entry name" value="GGDEF"/>
    <property type="match status" value="1"/>
</dbReference>
<protein>
    <submittedName>
        <fullName evidence="5">EAL domain-containing protein</fullName>
    </submittedName>
</protein>
<feature type="transmembrane region" description="Helical" evidence="2">
    <location>
        <begin position="139"/>
        <end position="160"/>
    </location>
</feature>
<dbReference type="PANTHER" id="PTHR44757">
    <property type="entry name" value="DIGUANYLATE CYCLASE DGCP"/>
    <property type="match status" value="1"/>
</dbReference>
<proteinExistence type="predicted"/>
<feature type="coiled-coil region" evidence="1">
    <location>
        <begin position="209"/>
        <end position="236"/>
    </location>
</feature>
<dbReference type="InterPro" id="IPR052155">
    <property type="entry name" value="Biofilm_reg_signaling"/>
</dbReference>
<evidence type="ECO:0000259" key="3">
    <source>
        <dbReference type="PROSITE" id="PS50883"/>
    </source>
</evidence>
<keyword evidence="2" id="KW-0812">Transmembrane</keyword>
<dbReference type="NCBIfam" id="TIGR00254">
    <property type="entry name" value="GGDEF"/>
    <property type="match status" value="1"/>
</dbReference>
<dbReference type="InterPro" id="IPR000160">
    <property type="entry name" value="GGDEF_dom"/>
</dbReference>
<dbReference type="Pfam" id="PF00990">
    <property type="entry name" value="GGDEF"/>
    <property type="match status" value="1"/>
</dbReference>
<dbReference type="PROSITE" id="PS50887">
    <property type="entry name" value="GGDEF"/>
    <property type="match status" value="1"/>
</dbReference>
<sequence>MKDQIFHPWGEVRSLVQKIRSTIDLHELIHYETILTACCVFPIELIGSATNFYFRLTEREPWLLTWTTTLLMAALGFASIMTIALNLTDRMRIHLLCSFGSLFVLLRIFPDFSTIGSMPGWFFLFIMTLIAVTRVDRILLIYTGITAISFCVLSSVQQFFLNGSADTPINVLRFILVGVVFIVGIIVQKIYADLLKRDLHQVTMLHARNEEITQLNQDLLQSKEALKSKNSQLSKSFIQIKENEKKLIHLANFDNLTDLPNRKLFMESLVRLCRKASSAFAVIFIDLDKFKAINDTMGHYIGDRFLKTAAKRATAVIGEKDILGRLGGDEFALIVPDYSGKESLLEKVNHLLNILEQPFQIDKYKITSSASFGISIFPHHAVNAAELLKAADTALYKVKEIGKSKIQFFDDQMQEELIYVTKIESALKTALERGEFFLQYQPQFDISRNRISGFEALIRWERPDHEIISPSVFIPIAERTGLISDIGQWVLKEACRKIRDVKEKVHQEINIAVNVSPVQMRDVNFSSQVKDILADEGIRSDLIELEITESILIENIDQAVASIKALKETGVHISLDDFGKGYSSLNYLKVLPIDTLKIDMSLIKGLDVGTVEKKIVGSIIALTHDLGILVVSEGVENQEQLDYLKSRSCDIIQGFLIGQPMPENAVNQFVVSQKDDHLSENG</sequence>
<dbReference type="InterPro" id="IPR035919">
    <property type="entry name" value="EAL_sf"/>
</dbReference>
<dbReference type="InterPro" id="IPR043128">
    <property type="entry name" value="Rev_trsase/Diguanyl_cyclase"/>
</dbReference>
<dbReference type="PANTHER" id="PTHR44757:SF2">
    <property type="entry name" value="BIOFILM ARCHITECTURE MAINTENANCE PROTEIN MBAA"/>
    <property type="match status" value="1"/>
</dbReference>
<dbReference type="Pfam" id="PF00563">
    <property type="entry name" value="EAL"/>
    <property type="match status" value="1"/>
</dbReference>
<feature type="transmembrane region" description="Helical" evidence="2">
    <location>
        <begin position="63"/>
        <end position="85"/>
    </location>
</feature>
<feature type="transmembrane region" description="Helical" evidence="2">
    <location>
        <begin position="172"/>
        <end position="191"/>
    </location>
</feature>
<dbReference type="SMART" id="SM00267">
    <property type="entry name" value="GGDEF"/>
    <property type="match status" value="1"/>
</dbReference>
<organism evidence="5 6">
    <name type="scientific">Sporolactobacillus shoreae</name>
    <dbReference type="NCBI Taxonomy" id="1465501"/>
    <lineage>
        <taxon>Bacteria</taxon>
        <taxon>Bacillati</taxon>
        <taxon>Bacillota</taxon>
        <taxon>Bacilli</taxon>
        <taxon>Bacillales</taxon>
        <taxon>Sporolactobacillaceae</taxon>
        <taxon>Sporolactobacillus</taxon>
    </lineage>
</organism>
<dbReference type="OrthoDB" id="9759607at2"/>
<dbReference type="AlphaFoldDB" id="A0A4Z0GPK7"/>
<keyword evidence="6" id="KW-1185">Reference proteome</keyword>
<dbReference type="SMART" id="SM00052">
    <property type="entry name" value="EAL"/>
    <property type="match status" value="1"/>
</dbReference>
<feature type="transmembrane region" description="Helical" evidence="2">
    <location>
        <begin position="115"/>
        <end position="132"/>
    </location>
</feature>
<evidence type="ECO:0000313" key="5">
    <source>
        <dbReference type="EMBL" id="TGA98299.1"/>
    </source>
</evidence>
<dbReference type="RefSeq" id="WP_135348387.1">
    <property type="nucleotide sequence ID" value="NZ_SRJD01000008.1"/>
</dbReference>
<evidence type="ECO:0000256" key="1">
    <source>
        <dbReference type="SAM" id="Coils"/>
    </source>
</evidence>
<dbReference type="EMBL" id="SRJD01000008">
    <property type="protein sequence ID" value="TGA98299.1"/>
    <property type="molecule type" value="Genomic_DNA"/>
</dbReference>
<keyword evidence="2" id="KW-0472">Membrane</keyword>
<dbReference type="Proteomes" id="UP000298347">
    <property type="component" value="Unassembled WGS sequence"/>
</dbReference>
<name>A0A4Z0GPK7_9BACL</name>
<comment type="caution">
    <text evidence="5">The sequence shown here is derived from an EMBL/GenBank/DDBJ whole genome shotgun (WGS) entry which is preliminary data.</text>
</comment>
<feature type="domain" description="GGDEF" evidence="4">
    <location>
        <begin position="278"/>
        <end position="411"/>
    </location>
</feature>
<feature type="domain" description="EAL" evidence="3">
    <location>
        <begin position="420"/>
        <end position="674"/>
    </location>
</feature>
<gene>
    <name evidence="5" type="ORF">E4665_08620</name>
</gene>